<dbReference type="Gene3D" id="1.10.8.60">
    <property type="match status" value="1"/>
</dbReference>
<evidence type="ECO:0000259" key="9">
    <source>
        <dbReference type="PROSITE" id="PS50110"/>
    </source>
</evidence>
<dbReference type="Gene3D" id="1.10.10.60">
    <property type="entry name" value="Homeodomain-like"/>
    <property type="match status" value="1"/>
</dbReference>
<dbReference type="InterPro" id="IPR027417">
    <property type="entry name" value="P-loop_NTPase"/>
</dbReference>
<organism evidence="10 11">
    <name type="scientific">Bordetella bronchiseptica 00-P-2796</name>
    <dbReference type="NCBI Taxonomy" id="1331199"/>
    <lineage>
        <taxon>Bacteria</taxon>
        <taxon>Pseudomonadati</taxon>
        <taxon>Pseudomonadota</taxon>
        <taxon>Betaproteobacteria</taxon>
        <taxon>Burkholderiales</taxon>
        <taxon>Alcaligenaceae</taxon>
        <taxon>Bordetella</taxon>
    </lineage>
</organism>
<comment type="caution">
    <text evidence="10">The sequence shown here is derived from an EMBL/GenBank/DDBJ whole genome shotgun (WGS) entry which is preliminary data.</text>
</comment>
<gene>
    <name evidence="10" type="ORF">L490_2670</name>
</gene>
<feature type="region of interest" description="Disordered" evidence="7">
    <location>
        <begin position="448"/>
        <end position="468"/>
    </location>
</feature>
<dbReference type="PANTHER" id="PTHR32071">
    <property type="entry name" value="TRANSCRIPTIONAL REGULATORY PROTEIN"/>
    <property type="match status" value="1"/>
</dbReference>
<protein>
    <submittedName>
        <fullName evidence="10">Sigma-54 interaction domain protein</fullName>
    </submittedName>
</protein>
<dbReference type="EMBL" id="JGWH01000103">
    <property type="protein sequence ID" value="KCV34327.1"/>
    <property type="molecule type" value="Genomic_DNA"/>
</dbReference>
<dbReference type="Gene3D" id="3.40.50.300">
    <property type="entry name" value="P-loop containing nucleotide triphosphate hydrolases"/>
    <property type="match status" value="1"/>
</dbReference>
<evidence type="ECO:0000313" key="11">
    <source>
        <dbReference type="Proteomes" id="UP000025756"/>
    </source>
</evidence>
<dbReference type="InterPro" id="IPR001789">
    <property type="entry name" value="Sig_transdc_resp-reg_receiver"/>
</dbReference>
<dbReference type="PROSITE" id="PS50045">
    <property type="entry name" value="SIGMA54_INTERACT_4"/>
    <property type="match status" value="1"/>
</dbReference>
<dbReference type="InterPro" id="IPR058031">
    <property type="entry name" value="AAA_lid_NorR"/>
</dbReference>
<feature type="domain" description="Sigma-54 factor interaction" evidence="8">
    <location>
        <begin position="144"/>
        <end position="372"/>
    </location>
</feature>
<dbReference type="CDD" id="cd00009">
    <property type="entry name" value="AAA"/>
    <property type="match status" value="1"/>
</dbReference>
<dbReference type="PROSITE" id="PS00676">
    <property type="entry name" value="SIGMA54_INTERACT_2"/>
    <property type="match status" value="1"/>
</dbReference>
<dbReference type="Pfam" id="PF02954">
    <property type="entry name" value="HTH_8"/>
    <property type="match status" value="1"/>
</dbReference>
<feature type="modified residue" description="4-aspartylphosphate" evidence="6">
    <location>
        <position position="58"/>
    </location>
</feature>
<dbReference type="Pfam" id="PF00158">
    <property type="entry name" value="Sigma54_activat"/>
    <property type="match status" value="1"/>
</dbReference>
<dbReference type="Pfam" id="PF00072">
    <property type="entry name" value="Response_reg"/>
    <property type="match status" value="1"/>
</dbReference>
<dbReference type="Pfam" id="PF25601">
    <property type="entry name" value="AAA_lid_14"/>
    <property type="match status" value="1"/>
</dbReference>
<dbReference type="InterPro" id="IPR002078">
    <property type="entry name" value="Sigma_54_int"/>
</dbReference>
<dbReference type="PROSITE" id="PS00688">
    <property type="entry name" value="SIGMA54_INTERACT_3"/>
    <property type="match status" value="1"/>
</dbReference>
<keyword evidence="11" id="KW-1185">Reference proteome</keyword>
<evidence type="ECO:0000256" key="1">
    <source>
        <dbReference type="ARBA" id="ARBA00022741"/>
    </source>
</evidence>
<keyword evidence="2" id="KW-0067">ATP-binding</keyword>
<evidence type="ECO:0000256" key="7">
    <source>
        <dbReference type="SAM" id="MobiDB-lite"/>
    </source>
</evidence>
<dbReference type="SUPFAM" id="SSF52172">
    <property type="entry name" value="CheY-like"/>
    <property type="match status" value="1"/>
</dbReference>
<dbReference type="SUPFAM" id="SSF52540">
    <property type="entry name" value="P-loop containing nucleoside triphosphate hydrolases"/>
    <property type="match status" value="1"/>
</dbReference>
<keyword evidence="5" id="KW-0804">Transcription</keyword>
<keyword evidence="4" id="KW-0238">DNA-binding</keyword>
<dbReference type="InterPro" id="IPR003593">
    <property type="entry name" value="AAA+_ATPase"/>
</dbReference>
<keyword evidence="6" id="KW-0597">Phosphoprotein</keyword>
<feature type="domain" description="Response regulatory" evidence="9">
    <location>
        <begin position="9"/>
        <end position="121"/>
    </location>
</feature>
<evidence type="ECO:0000259" key="8">
    <source>
        <dbReference type="PROSITE" id="PS50045"/>
    </source>
</evidence>
<reference evidence="10 11" key="1">
    <citation type="submission" date="2014-03" db="EMBL/GenBank/DDBJ databases">
        <title>Genome sequence of Bordetella bronchiseptica.</title>
        <authorList>
            <person name="Harvill E."/>
            <person name="Goodfield L.L."/>
            <person name="Ivanov Y.V."/>
            <person name="Meyer J.A."/>
            <person name="Muse S.J."/>
            <person name="Jacobs N."/>
            <person name="Bendor L."/>
            <person name="Smallridge W.E."/>
            <person name="Brinkac L.M."/>
            <person name="Sanka R."/>
            <person name="Kim M."/>
            <person name="Losada L."/>
        </authorList>
    </citation>
    <scope>NUCLEOTIDE SEQUENCE [LARGE SCALE GENOMIC DNA]</scope>
    <source>
        <strain evidence="10 11">00-P-2796</strain>
    </source>
</reference>
<dbReference type="InterPro" id="IPR002197">
    <property type="entry name" value="HTH_Fis"/>
</dbReference>
<dbReference type="Gene3D" id="3.40.50.2300">
    <property type="match status" value="1"/>
</dbReference>
<evidence type="ECO:0000256" key="3">
    <source>
        <dbReference type="ARBA" id="ARBA00023015"/>
    </source>
</evidence>
<evidence type="ECO:0000313" key="10">
    <source>
        <dbReference type="EMBL" id="KCV34327.1"/>
    </source>
</evidence>
<sequence>MHCGGTMPHLLIVDDDDAVRESLVEIGREHGYTVAQAGTVRDALIQVERQLPDLVLTDVRLPGATGMDLFSRISHAGVEVVVITGYGSMENAIEALRAGATDYLVKPICMERLEQILARVASAGQDGDWDPSQPFQQDGRFGRLVGASAPMQALYRQISRVAPTEVTTLLIGESGTGKELAAHAVHELSARRAGPFVAVNCGAISPNLIESELFGHERGSFTGAERQHKGYFERADNGTLFLDEVTEMPLDLQVKLLRVLETGAFMRVGTNREISCSVRVVAATNRSPEQAVRDGRLREDLYYRLSVFPIELPPLRERGDDLAMLAERFLDGLNREYGKSKRFAPQALQSMAEYAWPGNVRELKNFVRRAFILAESDTLDASALTPQISPSDAAGGGQVIVPVGSTLAEADRRLILATLQRCGGVKKQTAAMLGISAKTLYNRLEEYGEAGPPDAAANEEGAAPRAQH</sequence>
<dbReference type="InterPro" id="IPR009057">
    <property type="entry name" value="Homeodomain-like_sf"/>
</dbReference>
<keyword evidence="3" id="KW-0805">Transcription regulation</keyword>
<dbReference type="Proteomes" id="UP000025756">
    <property type="component" value="Unassembled WGS sequence"/>
</dbReference>
<keyword evidence="1" id="KW-0547">Nucleotide-binding</keyword>
<evidence type="ECO:0000256" key="4">
    <source>
        <dbReference type="ARBA" id="ARBA00023125"/>
    </source>
</evidence>
<dbReference type="InterPro" id="IPR025944">
    <property type="entry name" value="Sigma_54_int_dom_CS"/>
</dbReference>
<proteinExistence type="predicted"/>
<accession>A0ABR4RDI6</accession>
<dbReference type="InterPro" id="IPR025943">
    <property type="entry name" value="Sigma_54_int_dom_ATP-bd_2"/>
</dbReference>
<evidence type="ECO:0000256" key="5">
    <source>
        <dbReference type="ARBA" id="ARBA00023163"/>
    </source>
</evidence>
<name>A0ABR4RDI6_BORBO</name>
<dbReference type="PANTHER" id="PTHR32071:SF117">
    <property type="entry name" value="PTS-DEPENDENT DIHYDROXYACETONE KINASE OPERON REGULATORY PROTEIN-RELATED"/>
    <property type="match status" value="1"/>
</dbReference>
<dbReference type="SUPFAM" id="SSF46689">
    <property type="entry name" value="Homeodomain-like"/>
    <property type="match status" value="1"/>
</dbReference>
<dbReference type="SMART" id="SM00448">
    <property type="entry name" value="REC"/>
    <property type="match status" value="1"/>
</dbReference>
<dbReference type="PRINTS" id="PR01590">
    <property type="entry name" value="HTHFIS"/>
</dbReference>
<feature type="compositionally biased region" description="Low complexity" evidence="7">
    <location>
        <begin position="449"/>
        <end position="468"/>
    </location>
</feature>
<evidence type="ECO:0000256" key="6">
    <source>
        <dbReference type="PROSITE-ProRule" id="PRU00169"/>
    </source>
</evidence>
<dbReference type="SMART" id="SM00382">
    <property type="entry name" value="AAA"/>
    <property type="match status" value="1"/>
</dbReference>
<evidence type="ECO:0000256" key="2">
    <source>
        <dbReference type="ARBA" id="ARBA00022840"/>
    </source>
</evidence>
<dbReference type="PROSITE" id="PS50110">
    <property type="entry name" value="RESPONSE_REGULATORY"/>
    <property type="match status" value="1"/>
</dbReference>
<dbReference type="InterPro" id="IPR011006">
    <property type="entry name" value="CheY-like_superfamily"/>
</dbReference>